<proteinExistence type="predicted"/>
<keyword evidence="1" id="KW-0472">Membrane</keyword>
<evidence type="ECO:0000313" key="2">
    <source>
        <dbReference type="EMBL" id="JAU86935.1"/>
    </source>
</evidence>
<feature type="transmembrane region" description="Helical" evidence="1">
    <location>
        <begin position="81"/>
        <end position="105"/>
    </location>
</feature>
<dbReference type="AlphaFoldDB" id="A0A1J3J329"/>
<feature type="transmembrane region" description="Helical" evidence="1">
    <location>
        <begin position="12"/>
        <end position="42"/>
    </location>
</feature>
<gene>
    <name evidence="2" type="ORF">MP_TR17942_c0_g1_i1_g.51301</name>
</gene>
<organism evidence="2">
    <name type="scientific">Noccaea caerulescens</name>
    <name type="common">Alpine penny-cress</name>
    <name type="synonym">Thlaspi caerulescens</name>
    <dbReference type="NCBI Taxonomy" id="107243"/>
    <lineage>
        <taxon>Eukaryota</taxon>
        <taxon>Viridiplantae</taxon>
        <taxon>Streptophyta</taxon>
        <taxon>Embryophyta</taxon>
        <taxon>Tracheophyta</taxon>
        <taxon>Spermatophyta</taxon>
        <taxon>Magnoliopsida</taxon>
        <taxon>eudicotyledons</taxon>
        <taxon>Gunneridae</taxon>
        <taxon>Pentapetalae</taxon>
        <taxon>rosids</taxon>
        <taxon>malvids</taxon>
        <taxon>Brassicales</taxon>
        <taxon>Brassicaceae</taxon>
        <taxon>Coluteocarpeae</taxon>
        <taxon>Noccaea</taxon>
    </lineage>
</organism>
<sequence length="121" mass="13987">MGYVSLDLTLLLLLGSLIPLLCLLFVFPYDFFISLWLMLILVCTKLHSRLRLWEFLHQYLIDPADGSGAPWTTMKLAYGPFFCVPPFFFISFFCYLILFSCVPYVSTLLRSSCRMQFLASS</sequence>
<reference evidence="2" key="1">
    <citation type="submission" date="2016-07" db="EMBL/GenBank/DDBJ databases">
        <title>De novo transcriptome assembly of four accessions of the metal hyperaccumulator plant Noccaea caerulescens.</title>
        <authorList>
            <person name="Blande D."/>
            <person name="Halimaa P."/>
            <person name="Tervahauta A.I."/>
            <person name="Aarts M.G."/>
            <person name="Karenlampi S.O."/>
        </authorList>
    </citation>
    <scope>NUCLEOTIDE SEQUENCE</scope>
</reference>
<name>A0A1J3J329_NOCCA</name>
<evidence type="ECO:0000256" key="1">
    <source>
        <dbReference type="SAM" id="Phobius"/>
    </source>
</evidence>
<protein>
    <submittedName>
        <fullName evidence="2">Phosphoinositide phosphatase SAC7</fullName>
    </submittedName>
</protein>
<keyword evidence="1" id="KW-0812">Transmembrane</keyword>
<dbReference type="EMBL" id="GEVM01019003">
    <property type="protein sequence ID" value="JAU86935.1"/>
    <property type="molecule type" value="Transcribed_RNA"/>
</dbReference>
<accession>A0A1J3J329</accession>
<keyword evidence="1" id="KW-1133">Transmembrane helix</keyword>